<reference evidence="1 2" key="1">
    <citation type="submission" date="2019-05" db="EMBL/GenBank/DDBJ databases">
        <title>Another draft genome of Portunus trituberculatus and its Hox gene families provides insights of decapod evolution.</title>
        <authorList>
            <person name="Jeong J.-H."/>
            <person name="Song I."/>
            <person name="Kim S."/>
            <person name="Choi T."/>
            <person name="Kim D."/>
            <person name="Ryu S."/>
            <person name="Kim W."/>
        </authorList>
    </citation>
    <scope>NUCLEOTIDE SEQUENCE [LARGE SCALE GENOMIC DNA]</scope>
    <source>
        <tissue evidence="1">Muscle</tissue>
    </source>
</reference>
<dbReference type="Proteomes" id="UP000324222">
    <property type="component" value="Unassembled WGS sequence"/>
</dbReference>
<gene>
    <name evidence="1" type="ORF">E2C01_017719</name>
</gene>
<name>A0A5B7DSK6_PORTR</name>
<evidence type="ECO:0000313" key="1">
    <source>
        <dbReference type="EMBL" id="MPC24632.1"/>
    </source>
</evidence>
<keyword evidence="2" id="KW-1185">Reference proteome</keyword>
<protein>
    <submittedName>
        <fullName evidence="1">Uncharacterized protein</fullName>
    </submittedName>
</protein>
<proteinExistence type="predicted"/>
<dbReference type="EMBL" id="VSRR010001354">
    <property type="protein sequence ID" value="MPC24632.1"/>
    <property type="molecule type" value="Genomic_DNA"/>
</dbReference>
<comment type="caution">
    <text evidence="1">The sequence shown here is derived from an EMBL/GenBank/DDBJ whole genome shotgun (WGS) entry which is preliminary data.</text>
</comment>
<organism evidence="1 2">
    <name type="scientific">Portunus trituberculatus</name>
    <name type="common">Swimming crab</name>
    <name type="synonym">Neptunus trituberculatus</name>
    <dbReference type="NCBI Taxonomy" id="210409"/>
    <lineage>
        <taxon>Eukaryota</taxon>
        <taxon>Metazoa</taxon>
        <taxon>Ecdysozoa</taxon>
        <taxon>Arthropoda</taxon>
        <taxon>Crustacea</taxon>
        <taxon>Multicrustacea</taxon>
        <taxon>Malacostraca</taxon>
        <taxon>Eumalacostraca</taxon>
        <taxon>Eucarida</taxon>
        <taxon>Decapoda</taxon>
        <taxon>Pleocyemata</taxon>
        <taxon>Brachyura</taxon>
        <taxon>Eubrachyura</taxon>
        <taxon>Portunoidea</taxon>
        <taxon>Portunidae</taxon>
        <taxon>Portuninae</taxon>
        <taxon>Portunus</taxon>
    </lineage>
</organism>
<evidence type="ECO:0000313" key="2">
    <source>
        <dbReference type="Proteomes" id="UP000324222"/>
    </source>
</evidence>
<dbReference type="AlphaFoldDB" id="A0A5B7DSK6"/>
<accession>A0A5B7DSK6</accession>
<sequence length="105" mass="11807">MWSPRVSADRVGTVKRYLRYRGFSSKVCHLFTSAIKGCKAMLNSVLAIRGLDLNNDQSWASARSYDTHHWSPKALILETHGSRSIPMYLVEFSSTLFSTSTSTMS</sequence>